<evidence type="ECO:0000313" key="11">
    <source>
        <dbReference type="Proteomes" id="UP000797356"/>
    </source>
</evidence>
<evidence type="ECO:0000313" key="10">
    <source>
        <dbReference type="EMBL" id="KAG1338434.1"/>
    </source>
</evidence>
<comment type="caution">
    <text evidence="10">The sequence shown here is derived from an EMBL/GenBank/DDBJ whole genome shotgun (WGS) entry which is preliminary data.</text>
</comment>
<feature type="compositionally biased region" description="Low complexity" evidence="9">
    <location>
        <begin position="1"/>
        <end position="15"/>
    </location>
</feature>
<dbReference type="GO" id="GO:0000493">
    <property type="term" value="P:box H/ACA snoRNP assembly"/>
    <property type="evidence" value="ECO:0007669"/>
    <property type="project" value="InterPro"/>
</dbReference>
<feature type="region of interest" description="Disordered" evidence="9">
    <location>
        <begin position="1"/>
        <end position="65"/>
    </location>
</feature>
<dbReference type="SUPFAM" id="SSF50447">
    <property type="entry name" value="Translation proteins"/>
    <property type="match status" value="1"/>
</dbReference>
<reference evidence="10" key="1">
    <citation type="journal article" date="2017" name="Gigascience">
        <title>The genome draft of coconut (Cocos nucifera).</title>
        <authorList>
            <person name="Xiao Y."/>
            <person name="Xu P."/>
            <person name="Fan H."/>
            <person name="Baudouin L."/>
            <person name="Xia W."/>
            <person name="Bocs S."/>
            <person name="Xu J."/>
            <person name="Li Q."/>
            <person name="Guo A."/>
            <person name="Zhou L."/>
            <person name="Li J."/>
            <person name="Wu Y."/>
            <person name="Ma Z."/>
            <person name="Armero A."/>
            <person name="Issali A.E."/>
            <person name="Liu N."/>
            <person name="Peng M."/>
            <person name="Yang Y."/>
        </authorList>
    </citation>
    <scope>NUCLEOTIDE SEQUENCE</scope>
    <source>
        <tissue evidence="10">Spear leaf of Hainan Tall coconut</tissue>
    </source>
</reference>
<organism evidence="10 11">
    <name type="scientific">Cocos nucifera</name>
    <name type="common">Coconut palm</name>
    <dbReference type="NCBI Taxonomy" id="13894"/>
    <lineage>
        <taxon>Eukaryota</taxon>
        <taxon>Viridiplantae</taxon>
        <taxon>Streptophyta</taxon>
        <taxon>Embryophyta</taxon>
        <taxon>Tracheophyta</taxon>
        <taxon>Spermatophyta</taxon>
        <taxon>Magnoliopsida</taxon>
        <taxon>Liliopsida</taxon>
        <taxon>Arecaceae</taxon>
        <taxon>Arecoideae</taxon>
        <taxon>Cocoseae</taxon>
        <taxon>Attaleinae</taxon>
        <taxon>Cocos</taxon>
    </lineage>
</organism>
<proteinExistence type="inferred from homology"/>
<dbReference type="PANTHER" id="PTHR31633:SF1">
    <property type="entry name" value="H_ACA RIBONUCLEOPROTEIN COMPLEX NON-CORE SUBUNIT NAF1"/>
    <property type="match status" value="1"/>
</dbReference>
<evidence type="ECO:0000256" key="5">
    <source>
        <dbReference type="ARBA" id="ARBA00022552"/>
    </source>
</evidence>
<evidence type="ECO:0000256" key="6">
    <source>
        <dbReference type="ARBA" id="ARBA00022553"/>
    </source>
</evidence>
<evidence type="ECO:0000256" key="8">
    <source>
        <dbReference type="ARBA" id="ARBA00023242"/>
    </source>
</evidence>
<keyword evidence="5" id="KW-0698">rRNA processing</keyword>
<feature type="region of interest" description="Disordered" evidence="9">
    <location>
        <begin position="351"/>
        <end position="424"/>
    </location>
</feature>
<dbReference type="InterPro" id="IPR007504">
    <property type="entry name" value="H/ACA_rnp_Gar1/Naf1"/>
</dbReference>
<dbReference type="OrthoDB" id="21550at2759"/>
<feature type="compositionally biased region" description="Acidic residues" evidence="9">
    <location>
        <begin position="353"/>
        <end position="371"/>
    </location>
</feature>
<feature type="region of interest" description="Disordered" evidence="9">
    <location>
        <begin position="657"/>
        <end position="684"/>
    </location>
</feature>
<dbReference type="PANTHER" id="PTHR31633">
    <property type="entry name" value="H/ACA RIBONUCLEOPROTEIN COMPLEX NON-CORE SUBUNIT NAF1"/>
    <property type="match status" value="1"/>
</dbReference>
<gene>
    <name evidence="10" type="ORF">COCNU_04G007400</name>
</gene>
<evidence type="ECO:0000256" key="9">
    <source>
        <dbReference type="SAM" id="MobiDB-lite"/>
    </source>
</evidence>
<dbReference type="AlphaFoldDB" id="A0A8K0N0N8"/>
<feature type="region of interest" description="Disordered" evidence="9">
    <location>
        <begin position="102"/>
        <end position="227"/>
    </location>
</feature>
<evidence type="ECO:0000256" key="7">
    <source>
        <dbReference type="ARBA" id="ARBA00022884"/>
    </source>
</evidence>
<keyword evidence="11" id="KW-1185">Reference proteome</keyword>
<feature type="compositionally biased region" description="Acidic residues" evidence="9">
    <location>
        <begin position="155"/>
        <end position="183"/>
    </location>
</feature>
<keyword evidence="6" id="KW-0597">Phosphoprotein</keyword>
<dbReference type="GO" id="GO:0006364">
    <property type="term" value="P:rRNA processing"/>
    <property type="evidence" value="ECO:0007669"/>
    <property type="project" value="UniProtKB-KW"/>
</dbReference>
<protein>
    <recommendedName>
        <fullName evidence="3">H/ACA ribonucleoprotein complex non-core subunit NAF1</fullName>
    </recommendedName>
</protein>
<comment type="similarity">
    <text evidence="2">Belongs to the NAF1 family.</text>
</comment>
<dbReference type="FunFam" id="2.40.10.230:FF:000002">
    <property type="entry name" value="H/ACA ribonucleoprotein complex non-core subunit NAF1"/>
    <property type="match status" value="1"/>
</dbReference>
<comment type="subcellular location">
    <subcellularLocation>
        <location evidence="1">Nucleus</location>
    </subcellularLocation>
</comment>
<dbReference type="EMBL" id="CM017875">
    <property type="protein sequence ID" value="KAG1338434.1"/>
    <property type="molecule type" value="Genomic_DNA"/>
</dbReference>
<name>A0A8K0N0N8_COCNU</name>
<dbReference type="InterPro" id="IPR038664">
    <property type="entry name" value="Gar1/Naf1_Cbf5-bd_sf"/>
</dbReference>
<keyword evidence="10" id="KW-0687">Ribonucleoprotein</keyword>
<dbReference type="GO" id="GO:0005634">
    <property type="term" value="C:nucleus"/>
    <property type="evidence" value="ECO:0007669"/>
    <property type="project" value="UniProtKB-SubCell"/>
</dbReference>
<evidence type="ECO:0000256" key="2">
    <source>
        <dbReference type="ARBA" id="ARBA00009801"/>
    </source>
</evidence>
<dbReference type="Pfam" id="PF04410">
    <property type="entry name" value="Gar1"/>
    <property type="match status" value="1"/>
</dbReference>
<evidence type="ECO:0000256" key="4">
    <source>
        <dbReference type="ARBA" id="ARBA00022517"/>
    </source>
</evidence>
<dbReference type="Proteomes" id="UP000797356">
    <property type="component" value="Chromosome 4"/>
</dbReference>
<accession>A0A8K0N0N8</accession>
<feature type="compositionally biased region" description="Low complexity" evidence="9">
    <location>
        <begin position="136"/>
        <end position="149"/>
    </location>
</feature>
<dbReference type="GO" id="GO:0003723">
    <property type="term" value="F:RNA binding"/>
    <property type="evidence" value="ECO:0007669"/>
    <property type="project" value="UniProtKB-KW"/>
</dbReference>
<dbReference type="Gene3D" id="2.40.10.230">
    <property type="entry name" value="Probable tRNA pseudouridine synthase domain"/>
    <property type="match status" value="1"/>
</dbReference>
<dbReference type="GO" id="GO:0001522">
    <property type="term" value="P:pseudouridine synthesis"/>
    <property type="evidence" value="ECO:0007669"/>
    <property type="project" value="InterPro"/>
</dbReference>
<keyword evidence="8" id="KW-0539">Nucleus</keyword>
<dbReference type="InterPro" id="IPR009000">
    <property type="entry name" value="Transl_B-barrel_sf"/>
</dbReference>
<dbReference type="InterPro" id="IPR040309">
    <property type="entry name" value="Naf1"/>
</dbReference>
<sequence>MDYNSNPEPSGNPSSIADGAGAGVGEPDPSRESLAIEPDRAPLPGDEANVSNQDGSDGKSADLELAGEGIGAAAVNPNGSGSQSLELGSPIGWKMEKVRLMGPSAAADSKQDGIGVSMAVNGAPVDPGVDVSAQTSKGDGSSGASSAADSKMEGEGEGADSGEGGEDSCETEPEESEGDDSSSEESSSSSSEEEDEEGDGQDSEDKEDQDEELAVGSDGEEEVAKRTIRSKQELEVLPPVPPLEVTLKPHHQLLPVGTISAILGTKVIVEGSVNHNPLNEGSILWITDTRSPLGLVDEIFGPVKCPYYVVRYNSDKDVPVGISEGTAVSFVMEFANNILSVKDLYKKGYDASGENDEEITEQVEFSDDEKEAEYKRSLHQEKRGADDKREGNPENASRRKKTKSKGTERRKGLRPLLPRGPVVMNQLPPGVSGPLASLSAKNSAYGRGSYYLGAGSACISAPPIVPAVPQAMNSGGCPPSTSHQFLQQQPNAIWTHGLPPQQQPNAFWPYGMPLSLQQQPNAVHASGMPPQQQPDAAMGGFQMNASPNQPLRNHVHHQQHQNQISNGNMNVMPSRQQQFVPLFAAPTNMWPFRPLNVFAGPVAPLLVGPVCISQTSSRQGNISAQGGSELCNGQSHQQHSPAILHAGMLPPLQFNFGSSSVHGRKPNVRGGGHSCGRGGRRRKG</sequence>
<reference evidence="10" key="2">
    <citation type="submission" date="2019-07" db="EMBL/GenBank/DDBJ databases">
        <authorList>
            <person name="Yang Y."/>
            <person name="Bocs S."/>
            <person name="Baudouin L."/>
        </authorList>
    </citation>
    <scope>NUCLEOTIDE SEQUENCE</scope>
    <source>
        <tissue evidence="10">Spear leaf of Hainan Tall coconut</tissue>
    </source>
</reference>
<feature type="compositionally biased region" description="Basic and acidic residues" evidence="9">
    <location>
        <begin position="372"/>
        <end position="392"/>
    </location>
</feature>
<dbReference type="GO" id="GO:0005732">
    <property type="term" value="C:sno(s)RNA-containing ribonucleoprotein complex"/>
    <property type="evidence" value="ECO:0007669"/>
    <property type="project" value="InterPro"/>
</dbReference>
<keyword evidence="7" id="KW-0694">RNA-binding</keyword>
<evidence type="ECO:0000256" key="3">
    <source>
        <dbReference type="ARBA" id="ARBA00021438"/>
    </source>
</evidence>
<evidence type="ECO:0000256" key="1">
    <source>
        <dbReference type="ARBA" id="ARBA00004123"/>
    </source>
</evidence>
<keyword evidence="4" id="KW-0690">Ribosome biogenesis</keyword>
<feature type="compositionally biased region" description="Acidic residues" evidence="9">
    <location>
        <begin position="191"/>
        <end position="221"/>
    </location>
</feature>